<dbReference type="InterPro" id="IPR010697">
    <property type="entry name" value="YspA"/>
</dbReference>
<name>A0A9D2AFP6_9FIRM</name>
<dbReference type="PANTHER" id="PTHR38440:SF1">
    <property type="entry name" value="UPF0398 PROTEIN SPR0331"/>
    <property type="match status" value="1"/>
</dbReference>
<dbReference type="SUPFAM" id="SSF102405">
    <property type="entry name" value="MCP/YpsA-like"/>
    <property type="match status" value="1"/>
</dbReference>
<protein>
    <submittedName>
        <fullName evidence="1">DUF1273 family protein</fullName>
    </submittedName>
</protein>
<sequence>MTACALTGHRELDKDFTSEVLRKQLYDLVERGVTTFYCGMAIGFDLLCAREILEIKKYFPVRLVACVPCADQAKKFSAYWRNVYNMILPRADEKIVLHPTYISGCMFERNRYMVDRADVLYAYCNDNRGGSAYTVDYARQKGIPVLHYGREILF</sequence>
<dbReference type="Proteomes" id="UP000824204">
    <property type="component" value="Unassembled WGS sequence"/>
</dbReference>
<proteinExistence type="predicted"/>
<evidence type="ECO:0000313" key="2">
    <source>
        <dbReference type="Proteomes" id="UP000824204"/>
    </source>
</evidence>
<dbReference type="AlphaFoldDB" id="A0A9D2AFP6"/>
<evidence type="ECO:0000313" key="1">
    <source>
        <dbReference type="EMBL" id="HIX07195.1"/>
    </source>
</evidence>
<dbReference type="PANTHER" id="PTHR38440">
    <property type="entry name" value="UPF0398 PROTEIN YPSA"/>
    <property type="match status" value="1"/>
</dbReference>
<dbReference type="Gene3D" id="3.40.50.450">
    <property type="match status" value="1"/>
</dbReference>
<dbReference type="Pfam" id="PF06908">
    <property type="entry name" value="YpsA"/>
    <property type="match status" value="1"/>
</dbReference>
<dbReference type="EMBL" id="DXFX01000024">
    <property type="protein sequence ID" value="HIX07195.1"/>
    <property type="molecule type" value="Genomic_DNA"/>
</dbReference>
<gene>
    <name evidence="1" type="ORF">H9741_01850</name>
</gene>
<accession>A0A9D2AFP6</accession>
<organism evidence="1 2">
    <name type="scientific">Candidatus Borkfalkia faecipullorum</name>
    <dbReference type="NCBI Taxonomy" id="2838510"/>
    <lineage>
        <taxon>Bacteria</taxon>
        <taxon>Bacillati</taxon>
        <taxon>Bacillota</taxon>
        <taxon>Clostridia</taxon>
        <taxon>Christensenellales</taxon>
        <taxon>Christensenellaceae</taxon>
        <taxon>Candidatus Borkfalkia</taxon>
    </lineage>
</organism>
<comment type="caution">
    <text evidence="1">The sequence shown here is derived from an EMBL/GenBank/DDBJ whole genome shotgun (WGS) entry which is preliminary data.</text>
</comment>
<reference evidence="1" key="1">
    <citation type="journal article" date="2021" name="PeerJ">
        <title>Extensive microbial diversity within the chicken gut microbiome revealed by metagenomics and culture.</title>
        <authorList>
            <person name="Gilroy R."/>
            <person name="Ravi A."/>
            <person name="Getino M."/>
            <person name="Pursley I."/>
            <person name="Horton D.L."/>
            <person name="Alikhan N.F."/>
            <person name="Baker D."/>
            <person name="Gharbi K."/>
            <person name="Hall N."/>
            <person name="Watson M."/>
            <person name="Adriaenssens E.M."/>
            <person name="Foster-Nyarko E."/>
            <person name="Jarju S."/>
            <person name="Secka A."/>
            <person name="Antonio M."/>
            <person name="Oren A."/>
            <person name="Chaudhuri R.R."/>
            <person name="La Ragione R."/>
            <person name="Hildebrand F."/>
            <person name="Pallen M.J."/>
        </authorList>
    </citation>
    <scope>NUCLEOTIDE SEQUENCE</scope>
    <source>
        <strain evidence="1">811</strain>
    </source>
</reference>
<reference evidence="1" key="2">
    <citation type="submission" date="2021-04" db="EMBL/GenBank/DDBJ databases">
        <authorList>
            <person name="Gilroy R."/>
        </authorList>
    </citation>
    <scope>NUCLEOTIDE SEQUENCE</scope>
    <source>
        <strain evidence="1">811</strain>
    </source>
</reference>